<sequence>MKYVLILLVILVTPLPVYAAKTYEAPTLSSTPREPDVRKDQGATLHFSLWTHIVPPETFSYDVYFQNGCSTKTLPRNIGRYWQITDICDFHPRSHFNKARAVPNRAWIIGFRYTDENLEFLPGLRFPENSLKIAYSSDYGQSWTMLKSSTVDSVNNTVAAITDKPGGYMVMAGFVNPGTYYSYKEVKGISTRGSIVERIVGGFLSLFRLVR</sequence>
<keyword evidence="1" id="KW-0732">Signal</keyword>
<proteinExistence type="predicted"/>
<feature type="signal peptide" evidence="1">
    <location>
        <begin position="1"/>
        <end position="19"/>
    </location>
</feature>
<name>A0A1F7I3R8_9BACT</name>
<evidence type="ECO:0000256" key="1">
    <source>
        <dbReference type="SAM" id="SignalP"/>
    </source>
</evidence>
<evidence type="ECO:0008006" key="4">
    <source>
        <dbReference type="Google" id="ProtNLM"/>
    </source>
</evidence>
<evidence type="ECO:0000313" key="2">
    <source>
        <dbReference type="EMBL" id="OGK37998.1"/>
    </source>
</evidence>
<gene>
    <name evidence="2" type="ORF">A3F32_01415</name>
</gene>
<dbReference type="EMBL" id="MGAD01000033">
    <property type="protein sequence ID" value="OGK37998.1"/>
    <property type="molecule type" value="Genomic_DNA"/>
</dbReference>
<dbReference type="AlphaFoldDB" id="A0A1F7I3R8"/>
<reference evidence="2 3" key="1">
    <citation type="journal article" date="2016" name="Nat. Commun.">
        <title>Thousands of microbial genomes shed light on interconnected biogeochemical processes in an aquifer system.</title>
        <authorList>
            <person name="Anantharaman K."/>
            <person name="Brown C.T."/>
            <person name="Hug L.A."/>
            <person name="Sharon I."/>
            <person name="Castelle C.J."/>
            <person name="Probst A.J."/>
            <person name="Thomas B.C."/>
            <person name="Singh A."/>
            <person name="Wilkins M.J."/>
            <person name="Karaoz U."/>
            <person name="Brodie E.L."/>
            <person name="Williams K.H."/>
            <person name="Hubbard S.S."/>
            <person name="Banfield J.F."/>
        </authorList>
    </citation>
    <scope>NUCLEOTIDE SEQUENCE [LARGE SCALE GENOMIC DNA]</scope>
</reference>
<dbReference type="InterPro" id="IPR036278">
    <property type="entry name" value="Sialidase_sf"/>
</dbReference>
<dbReference type="SUPFAM" id="SSF50939">
    <property type="entry name" value="Sialidases"/>
    <property type="match status" value="1"/>
</dbReference>
<feature type="chain" id="PRO_5009529299" description="Sialidase domain-containing protein" evidence="1">
    <location>
        <begin position="20"/>
        <end position="211"/>
    </location>
</feature>
<dbReference type="Proteomes" id="UP000178076">
    <property type="component" value="Unassembled WGS sequence"/>
</dbReference>
<evidence type="ECO:0000313" key="3">
    <source>
        <dbReference type="Proteomes" id="UP000178076"/>
    </source>
</evidence>
<organism evidence="2 3">
    <name type="scientific">Candidatus Roizmanbacteria bacterium RIFCSPHIGHO2_12_FULL_42_10</name>
    <dbReference type="NCBI Taxonomy" id="1802053"/>
    <lineage>
        <taxon>Bacteria</taxon>
        <taxon>Candidatus Roizmaniibacteriota</taxon>
    </lineage>
</organism>
<protein>
    <recommendedName>
        <fullName evidence="4">Sialidase domain-containing protein</fullName>
    </recommendedName>
</protein>
<comment type="caution">
    <text evidence="2">The sequence shown here is derived from an EMBL/GenBank/DDBJ whole genome shotgun (WGS) entry which is preliminary data.</text>
</comment>
<accession>A0A1F7I3R8</accession>